<dbReference type="SUPFAM" id="SSF55136">
    <property type="entry name" value="Probable bacterial effector-binding domain"/>
    <property type="match status" value="1"/>
</dbReference>
<dbReference type="RefSeq" id="WP_200259242.1">
    <property type="nucleotide sequence ID" value="NZ_NRSH01000083.1"/>
</dbReference>
<evidence type="ECO:0000313" key="3">
    <source>
        <dbReference type="Proteomes" id="UP000738126"/>
    </source>
</evidence>
<accession>A0ABS1E9C3</accession>
<dbReference type="PANTHER" id="PTHR11220:SF58">
    <property type="entry name" value="SOUL HEME-BINDING FAMILY PROTEIN"/>
    <property type="match status" value="1"/>
</dbReference>
<sequence>MLKIGLWLLAGTAVVLAAVLIAWSVFMRTIETPDYRLLEQDGPIELRHYPAMRIAEITRQGSRESAVRAGFGPLARYIFARERGGEHIAMTAPVTQTPARADGSEWRVAFIMPQRYTLEQLPSPAIDDIELRELPARRVAAIRFSGRAGDALIERQEQRLRTWLAERGLKTAGAPTYAYYNPPWIPGFLRRNEVLIEVAEGTAQRPEREEAHAAEGP</sequence>
<dbReference type="InterPro" id="IPR011256">
    <property type="entry name" value="Reg_factor_effector_dom_sf"/>
</dbReference>
<evidence type="ECO:0000256" key="1">
    <source>
        <dbReference type="SAM" id="Phobius"/>
    </source>
</evidence>
<protein>
    <submittedName>
        <fullName evidence="2">Heme-binding protein</fullName>
    </submittedName>
</protein>
<keyword evidence="1" id="KW-0812">Transmembrane</keyword>
<feature type="transmembrane region" description="Helical" evidence="1">
    <location>
        <begin position="6"/>
        <end position="26"/>
    </location>
</feature>
<gene>
    <name evidence="2" type="ORF">CKO13_07955</name>
</gene>
<dbReference type="Gene3D" id="3.20.80.10">
    <property type="entry name" value="Regulatory factor, effector binding domain"/>
    <property type="match status" value="1"/>
</dbReference>
<organism evidence="2 3">
    <name type="scientific">Halorhodospira neutriphila</name>
    <dbReference type="NCBI Taxonomy" id="168379"/>
    <lineage>
        <taxon>Bacteria</taxon>
        <taxon>Pseudomonadati</taxon>
        <taxon>Pseudomonadota</taxon>
        <taxon>Gammaproteobacteria</taxon>
        <taxon>Chromatiales</taxon>
        <taxon>Ectothiorhodospiraceae</taxon>
        <taxon>Halorhodospira</taxon>
    </lineage>
</organism>
<dbReference type="EMBL" id="NRSH01000083">
    <property type="protein sequence ID" value="MBK1726956.1"/>
    <property type="molecule type" value="Genomic_DNA"/>
</dbReference>
<evidence type="ECO:0000313" key="2">
    <source>
        <dbReference type="EMBL" id="MBK1726956.1"/>
    </source>
</evidence>
<reference evidence="2 3" key="1">
    <citation type="journal article" date="2020" name="Microorganisms">
        <title>Osmotic Adaptation and Compatible Solute Biosynthesis of Phototrophic Bacteria as Revealed from Genome Analyses.</title>
        <authorList>
            <person name="Imhoff J.F."/>
            <person name="Rahn T."/>
            <person name="Kunzel S."/>
            <person name="Keller A."/>
            <person name="Neulinger S.C."/>
        </authorList>
    </citation>
    <scope>NUCLEOTIDE SEQUENCE [LARGE SCALE GENOMIC DNA]</scope>
    <source>
        <strain evidence="2 3">DSM 15116</strain>
    </source>
</reference>
<proteinExistence type="predicted"/>
<dbReference type="Pfam" id="PF04832">
    <property type="entry name" value="SOUL"/>
    <property type="match status" value="1"/>
</dbReference>
<name>A0ABS1E9C3_9GAMM</name>
<dbReference type="PANTHER" id="PTHR11220">
    <property type="entry name" value="HEME-BINDING PROTEIN-RELATED"/>
    <property type="match status" value="1"/>
</dbReference>
<keyword evidence="1" id="KW-0472">Membrane</keyword>
<keyword evidence="3" id="KW-1185">Reference proteome</keyword>
<comment type="caution">
    <text evidence="2">The sequence shown here is derived from an EMBL/GenBank/DDBJ whole genome shotgun (WGS) entry which is preliminary data.</text>
</comment>
<dbReference type="Proteomes" id="UP000738126">
    <property type="component" value="Unassembled WGS sequence"/>
</dbReference>
<keyword evidence="1" id="KW-1133">Transmembrane helix</keyword>
<dbReference type="InterPro" id="IPR006917">
    <property type="entry name" value="SOUL_heme-bd"/>
</dbReference>